<name>A0A3N7F9R5_POPTR</name>
<sequence length="33" mass="3776">MISFTSESQTIRFRVKTQRLKIISSSCSPFLSP</sequence>
<reference evidence="1" key="2">
    <citation type="submission" date="2017-07" db="EMBL/GenBank/DDBJ databases">
        <title>WGS assembly of Populus trichocarpa.</title>
        <authorList>
            <person name="Tuskan G."/>
            <person name="Difazio S."/>
            <person name="Jansson S."/>
            <person name="Bohlmann J."/>
            <person name="Grigoriev I."/>
            <person name="Hellsten U."/>
            <person name="Putnam N."/>
            <person name="Ralph S."/>
            <person name="Rombauts S."/>
            <person name="Salamov A."/>
            <person name="Schein J."/>
            <person name="Sterck L."/>
            <person name="Aerts A."/>
            <person name="Bhalerao R."/>
            <person name="Bhalerao R."/>
            <person name="Blaudez D."/>
            <person name="Boerjan W."/>
            <person name="Brun A."/>
            <person name="Brunner A."/>
            <person name="Busov V."/>
            <person name="Campbell M."/>
            <person name="Carlson J."/>
            <person name="Chalot M."/>
            <person name="Chapman J."/>
            <person name="Chen G."/>
            <person name="Cooper D."/>
            <person name="Coutinho P."/>
            <person name="Couturier J."/>
            <person name="Covert S."/>
            <person name="Cronk Q."/>
            <person name="Cunningham R."/>
            <person name="Davis J."/>
            <person name="Degroeve S."/>
            <person name="Dejardin A."/>
            <person name="Depamphilis C."/>
            <person name="Detter J."/>
            <person name="Dirks B."/>
            <person name="Dubchak I."/>
            <person name="Duplessis S."/>
            <person name="Ehlting J."/>
            <person name="Ellis B."/>
            <person name="Gendler K."/>
            <person name="Goodstein D."/>
            <person name="Gribskov M."/>
            <person name="Grimwood J."/>
            <person name="Groover A."/>
            <person name="Gunter L."/>
            <person name="Hamberger B."/>
            <person name="Heinze B."/>
            <person name="Helariutta Y."/>
            <person name="Henrissat B."/>
            <person name="Holligan D."/>
            <person name="Holt R."/>
            <person name="Huang W."/>
            <person name="Islam-Faridi N."/>
            <person name="Jones S."/>
            <person name="Jones-Rhoades M."/>
            <person name="Jorgensen R."/>
            <person name="Joshi C."/>
            <person name="Kangasjarvi J."/>
            <person name="Karlsson J."/>
            <person name="Kelleher C."/>
            <person name="Kirkpatrick R."/>
            <person name="Kirst M."/>
            <person name="Kohler A."/>
            <person name="Kalluri U."/>
            <person name="Larimer F."/>
            <person name="Leebens-Mack J."/>
            <person name="Leple J."/>
            <person name="Locascio P."/>
            <person name="Lou Y."/>
            <person name="Lucas S."/>
            <person name="Martin F."/>
            <person name="Montanini B."/>
            <person name="Napoli C."/>
            <person name="Nelson D."/>
            <person name="Nelson C."/>
            <person name="Nieminen K."/>
            <person name="Nilsson O."/>
            <person name="Pereda V."/>
            <person name="Peter G."/>
            <person name="Philippe R."/>
            <person name="Pilate G."/>
            <person name="Poliakov A."/>
            <person name="Razumovskaya J."/>
            <person name="Richardson P."/>
            <person name="Rinaldi C."/>
            <person name="Ritland K."/>
            <person name="Rouze P."/>
            <person name="Ryaboy D."/>
            <person name="Schmutz J."/>
            <person name="Schrader J."/>
            <person name="Segerman B."/>
            <person name="Shin H."/>
            <person name="Siddiqui A."/>
            <person name="Sterky F."/>
            <person name="Terry A."/>
            <person name="Tsai C."/>
            <person name="Uberbacher E."/>
            <person name="Unneberg P."/>
            <person name="Vahala J."/>
            <person name="Wall K."/>
            <person name="Wessler S."/>
            <person name="Yang G."/>
            <person name="Yin T."/>
            <person name="Douglas C."/>
            <person name="Marra M."/>
            <person name="Sandberg G."/>
            <person name="Van De Peer Y."/>
            <person name="Rokhsar D."/>
        </authorList>
    </citation>
    <scope>NUCLEOTIDE SEQUENCE</scope>
    <source>
        <strain evidence="1">Nisqually-1</strain>
    </source>
</reference>
<evidence type="ECO:0000313" key="1">
    <source>
        <dbReference type="EMBL" id="RQO93089.1"/>
    </source>
</evidence>
<gene>
    <name evidence="1" type="ORF">POPTR_T002850</name>
</gene>
<accession>A0A3N7F9R5</accession>
<protein>
    <submittedName>
        <fullName evidence="1">Uncharacterized protein</fullName>
    </submittedName>
</protein>
<organism evidence="1">
    <name type="scientific">Populus trichocarpa</name>
    <name type="common">Western balsam poplar</name>
    <name type="synonym">Populus balsamifera subsp. trichocarpa</name>
    <dbReference type="NCBI Taxonomy" id="3694"/>
    <lineage>
        <taxon>Eukaryota</taxon>
        <taxon>Viridiplantae</taxon>
        <taxon>Streptophyta</taxon>
        <taxon>Embryophyta</taxon>
        <taxon>Tracheophyta</taxon>
        <taxon>Spermatophyta</taxon>
        <taxon>Magnoliopsida</taxon>
        <taxon>eudicotyledons</taxon>
        <taxon>Gunneridae</taxon>
        <taxon>Pentapetalae</taxon>
        <taxon>rosids</taxon>
        <taxon>fabids</taxon>
        <taxon>Malpighiales</taxon>
        <taxon>Salicaceae</taxon>
        <taxon>Saliceae</taxon>
        <taxon>Populus</taxon>
    </lineage>
</organism>
<reference evidence="1" key="1">
    <citation type="journal article" date="2006" name="Science">
        <title>The genome of black cottonwood, Populus trichocarpa (Torr. &amp; Gray).</title>
        <authorList>
            <person name="Tuskan G.A."/>
            <person name="Difazio S."/>
            <person name="Jansson S."/>
            <person name="Bohlmann J."/>
            <person name="Grigoriev I."/>
            <person name="Hellsten U."/>
            <person name="Putnam N."/>
            <person name="Ralph S."/>
            <person name="Rombauts S."/>
            <person name="Salamov A."/>
            <person name="Schein J."/>
            <person name="Sterck L."/>
            <person name="Aerts A."/>
            <person name="Bhalerao R.R."/>
            <person name="Bhalerao R.P."/>
            <person name="Blaudez D."/>
            <person name="Boerjan W."/>
            <person name="Brun A."/>
            <person name="Brunner A."/>
            <person name="Busov V."/>
            <person name="Campbell M."/>
            <person name="Carlson J."/>
            <person name="Chalot M."/>
            <person name="Chapman J."/>
            <person name="Chen G.L."/>
            <person name="Cooper D."/>
            <person name="Coutinho P.M."/>
            <person name="Couturier J."/>
            <person name="Covert S."/>
            <person name="Cronk Q."/>
            <person name="Cunningham R."/>
            <person name="Davis J."/>
            <person name="Degroeve S."/>
            <person name="Dejardin A."/>
            <person name="Depamphilis C."/>
            <person name="Detter J."/>
            <person name="Dirks B."/>
            <person name="Dubchak I."/>
            <person name="Duplessis S."/>
            <person name="Ehlting J."/>
            <person name="Ellis B."/>
            <person name="Gendler K."/>
            <person name="Goodstein D."/>
            <person name="Gribskov M."/>
            <person name="Grimwood J."/>
            <person name="Groover A."/>
            <person name="Gunter L."/>
            <person name="Hamberger B."/>
            <person name="Heinze B."/>
            <person name="Helariutta Y."/>
            <person name="Henrissat B."/>
            <person name="Holligan D."/>
            <person name="Holt R."/>
            <person name="Huang W."/>
            <person name="Islam-Faridi N."/>
            <person name="Jones S."/>
            <person name="Jones-Rhoades M."/>
            <person name="Jorgensen R."/>
            <person name="Joshi C."/>
            <person name="Kangasjarvi J."/>
            <person name="Karlsson J."/>
            <person name="Kelleher C."/>
            <person name="Kirkpatrick R."/>
            <person name="Kirst M."/>
            <person name="Kohler A."/>
            <person name="Kalluri U."/>
            <person name="Larimer F."/>
            <person name="Leebens-Mack J."/>
            <person name="Leple J.C."/>
            <person name="Locascio P."/>
            <person name="Lou Y."/>
            <person name="Lucas S."/>
            <person name="Martin F."/>
            <person name="Montanini B."/>
            <person name="Napoli C."/>
            <person name="Nelson D.R."/>
            <person name="Nelson C."/>
            <person name="Nieminen K."/>
            <person name="Nilsson O."/>
            <person name="Pereda V."/>
            <person name="Peter G."/>
            <person name="Philippe R."/>
            <person name="Pilate G."/>
            <person name="Poliakov A."/>
            <person name="Razumovskaya J."/>
            <person name="Richardson P."/>
            <person name="Rinaldi C."/>
            <person name="Ritland K."/>
            <person name="Rouze P."/>
            <person name="Ryaboy D."/>
            <person name="Schmutz J."/>
            <person name="Schrader J."/>
            <person name="Segerman B."/>
            <person name="Shin H."/>
            <person name="Siddiqui A."/>
            <person name="Sterky F."/>
            <person name="Terry A."/>
            <person name="Tsai C.J."/>
            <person name="Uberbacher E."/>
            <person name="Unneberg P."/>
            <person name="Vahala J."/>
            <person name="Wall K."/>
            <person name="Wessler S."/>
            <person name="Yang G."/>
            <person name="Yin T."/>
            <person name="Douglas C."/>
            <person name="Marra M."/>
            <person name="Sandberg G."/>
            <person name="Van de Peer Y."/>
            <person name="Rokhsar D."/>
        </authorList>
    </citation>
    <scope>NUCLEOTIDE SEQUENCE [LARGE SCALE GENOMIC DNA]</scope>
    <source>
        <strain evidence="1">Nisqually-1</strain>
    </source>
</reference>
<dbReference type="EMBL" id="KZ623339">
    <property type="protein sequence ID" value="RQO93089.1"/>
    <property type="molecule type" value="Genomic_DNA"/>
</dbReference>
<dbReference type="InParanoid" id="A0A3N7F9R5"/>
<proteinExistence type="predicted"/>
<dbReference type="AlphaFoldDB" id="A0A3N7F9R5"/>